<evidence type="ECO:0000313" key="2">
    <source>
        <dbReference type="Proteomes" id="UP000270216"/>
    </source>
</evidence>
<keyword evidence="2" id="KW-1185">Reference proteome</keyword>
<reference evidence="1 2" key="1">
    <citation type="submission" date="2018-12" db="EMBL/GenBank/DDBJ databases">
        <title>Whole genome sequence of a Pandoraea apista isolate from a patient with cystic fibrosis.</title>
        <authorList>
            <person name="Kenna D.T."/>
            <person name="Turton J.F."/>
        </authorList>
    </citation>
    <scope>NUCLEOTIDE SEQUENCE [LARGE SCALE GENOMIC DNA]</scope>
    <source>
        <strain evidence="1 2">Pa13324</strain>
    </source>
</reference>
<evidence type="ECO:0000313" key="1">
    <source>
        <dbReference type="EMBL" id="RSK77869.1"/>
    </source>
</evidence>
<name>A0ABX9ZMI8_9BURK</name>
<proteinExistence type="predicted"/>
<organism evidence="1 2">
    <name type="scientific">Pandoraea apista</name>
    <dbReference type="NCBI Taxonomy" id="93218"/>
    <lineage>
        <taxon>Bacteria</taxon>
        <taxon>Pseudomonadati</taxon>
        <taxon>Pseudomonadota</taxon>
        <taxon>Betaproteobacteria</taxon>
        <taxon>Burkholderiales</taxon>
        <taxon>Burkholderiaceae</taxon>
        <taxon>Pandoraea</taxon>
    </lineage>
</organism>
<dbReference type="RefSeq" id="WP_025249593.1">
    <property type="nucleotide sequence ID" value="NZ_RWHX01000036.1"/>
</dbReference>
<dbReference type="EMBL" id="RWHX01000036">
    <property type="protein sequence ID" value="RSK77869.1"/>
    <property type="molecule type" value="Genomic_DNA"/>
</dbReference>
<comment type="caution">
    <text evidence="1">The sequence shown here is derived from an EMBL/GenBank/DDBJ whole genome shotgun (WGS) entry which is preliminary data.</text>
</comment>
<sequence length="79" mass="8770">MDARASQYDKPEGERSMGKAVEAFNAITGRDLSEPEGWLLLQVLKDVRLFQRPGYHADSAEDCIAYAALKGEAKAREVK</sequence>
<dbReference type="Proteomes" id="UP000270216">
    <property type="component" value="Unassembled WGS sequence"/>
</dbReference>
<accession>A0ABX9ZMI8</accession>
<protein>
    <submittedName>
        <fullName evidence="1">Uncharacterized protein</fullName>
    </submittedName>
</protein>
<gene>
    <name evidence="1" type="ORF">EJE83_17940</name>
</gene>